<dbReference type="Proteomes" id="UP000000763">
    <property type="component" value="Chromosome 8"/>
</dbReference>
<dbReference type="EMBL" id="AP005416">
    <property type="protein sequence ID" value="BAD03573.1"/>
    <property type="molecule type" value="Genomic_DNA"/>
</dbReference>
<reference evidence="2" key="1">
    <citation type="journal article" date="2005" name="Nature">
        <title>The map-based sequence of the rice genome.</title>
        <authorList>
            <consortium name="International rice genome sequencing project (IRGSP)"/>
            <person name="Matsumoto T."/>
            <person name="Wu J."/>
            <person name="Kanamori H."/>
            <person name="Katayose Y."/>
            <person name="Fujisawa M."/>
            <person name="Namiki N."/>
            <person name="Mizuno H."/>
            <person name="Yamamoto K."/>
            <person name="Antonio B.A."/>
            <person name="Baba T."/>
            <person name="Sakata K."/>
            <person name="Nagamura Y."/>
            <person name="Aoki H."/>
            <person name="Arikawa K."/>
            <person name="Arita K."/>
            <person name="Bito T."/>
            <person name="Chiden Y."/>
            <person name="Fujitsuka N."/>
            <person name="Fukunaka R."/>
            <person name="Hamada M."/>
            <person name="Harada C."/>
            <person name="Hayashi A."/>
            <person name="Hijishita S."/>
            <person name="Honda M."/>
            <person name="Hosokawa S."/>
            <person name="Ichikawa Y."/>
            <person name="Idonuma A."/>
            <person name="Iijima M."/>
            <person name="Ikeda M."/>
            <person name="Ikeno M."/>
            <person name="Ito K."/>
            <person name="Ito S."/>
            <person name="Ito T."/>
            <person name="Ito Y."/>
            <person name="Ito Y."/>
            <person name="Iwabuchi A."/>
            <person name="Kamiya K."/>
            <person name="Karasawa W."/>
            <person name="Kurita K."/>
            <person name="Katagiri S."/>
            <person name="Kikuta A."/>
            <person name="Kobayashi H."/>
            <person name="Kobayashi N."/>
            <person name="Machita K."/>
            <person name="Maehara T."/>
            <person name="Masukawa M."/>
            <person name="Mizubayashi T."/>
            <person name="Mukai Y."/>
            <person name="Nagasaki H."/>
            <person name="Nagata Y."/>
            <person name="Naito S."/>
            <person name="Nakashima M."/>
            <person name="Nakama Y."/>
            <person name="Nakamichi Y."/>
            <person name="Nakamura M."/>
            <person name="Meguro A."/>
            <person name="Negishi M."/>
            <person name="Ohta I."/>
            <person name="Ohta T."/>
            <person name="Okamoto M."/>
            <person name="Ono N."/>
            <person name="Saji S."/>
            <person name="Sakaguchi M."/>
            <person name="Sakai K."/>
            <person name="Shibata M."/>
            <person name="Shimokawa T."/>
            <person name="Song J."/>
            <person name="Takazaki Y."/>
            <person name="Terasawa K."/>
            <person name="Tsugane M."/>
            <person name="Tsuji K."/>
            <person name="Ueda S."/>
            <person name="Waki K."/>
            <person name="Yamagata H."/>
            <person name="Yamamoto M."/>
            <person name="Yamamoto S."/>
            <person name="Yamane H."/>
            <person name="Yoshiki S."/>
            <person name="Yoshihara R."/>
            <person name="Yukawa K."/>
            <person name="Zhong H."/>
            <person name="Yano M."/>
            <person name="Yuan Q."/>
            <person name="Ouyang S."/>
            <person name="Liu J."/>
            <person name="Jones K.M."/>
            <person name="Gansberger K."/>
            <person name="Moffat K."/>
            <person name="Hill J."/>
            <person name="Bera J."/>
            <person name="Fadrosh D."/>
            <person name="Jin S."/>
            <person name="Johri S."/>
            <person name="Kim M."/>
            <person name="Overton L."/>
            <person name="Reardon M."/>
            <person name="Tsitrin T."/>
            <person name="Vuong H."/>
            <person name="Weaver B."/>
            <person name="Ciecko A."/>
            <person name="Tallon L."/>
            <person name="Jackson J."/>
            <person name="Pai G."/>
            <person name="Aken S.V."/>
            <person name="Utterback T."/>
            <person name="Reidmuller S."/>
            <person name="Feldblyum T."/>
            <person name="Hsiao J."/>
            <person name="Zismann V."/>
            <person name="Iobst S."/>
            <person name="de Vazeille A.R."/>
            <person name="Buell C.R."/>
            <person name="Ying K."/>
            <person name="Li Y."/>
            <person name="Lu T."/>
            <person name="Huang Y."/>
            <person name="Zhao Q."/>
            <person name="Feng Q."/>
            <person name="Zhang L."/>
            <person name="Zhu J."/>
            <person name="Weng Q."/>
            <person name="Mu J."/>
            <person name="Lu Y."/>
            <person name="Fan D."/>
            <person name="Liu Y."/>
            <person name="Guan J."/>
            <person name="Zhang Y."/>
            <person name="Yu S."/>
            <person name="Liu X."/>
            <person name="Zhang Y."/>
            <person name="Hong G."/>
            <person name="Han B."/>
            <person name="Choisne N."/>
            <person name="Demange N."/>
            <person name="Orjeda G."/>
            <person name="Samain S."/>
            <person name="Cattolico L."/>
            <person name="Pelletier E."/>
            <person name="Couloux A."/>
            <person name="Segurens B."/>
            <person name="Wincker P."/>
            <person name="D'Hont A."/>
            <person name="Scarpelli C."/>
            <person name="Weissenbach J."/>
            <person name="Salanoubat M."/>
            <person name="Quetier F."/>
            <person name="Yu Y."/>
            <person name="Kim H.R."/>
            <person name="Rambo T."/>
            <person name="Currie J."/>
            <person name="Collura K."/>
            <person name="Luo M."/>
            <person name="Yang T."/>
            <person name="Ammiraju J.S.S."/>
            <person name="Engler F."/>
            <person name="Soderlund C."/>
            <person name="Wing R.A."/>
            <person name="Palmer L.E."/>
            <person name="de la Bastide M."/>
            <person name="Spiegel L."/>
            <person name="Nascimento L."/>
            <person name="Zutavern T."/>
            <person name="O'Shaughnessy A."/>
            <person name="Dike S."/>
            <person name="Dedhia N."/>
            <person name="Preston R."/>
            <person name="Balija V."/>
            <person name="McCombie W.R."/>
            <person name="Chow T."/>
            <person name="Chen H."/>
            <person name="Chung M."/>
            <person name="Chen C."/>
            <person name="Shaw J."/>
            <person name="Wu H."/>
            <person name="Hsiao K."/>
            <person name="Chao Y."/>
            <person name="Chu M."/>
            <person name="Cheng C."/>
            <person name="Hour A."/>
            <person name="Lee P."/>
            <person name="Lin S."/>
            <person name="Lin Y."/>
            <person name="Liou J."/>
            <person name="Liu S."/>
            <person name="Hsing Y."/>
            <person name="Raghuvanshi S."/>
            <person name="Mohanty A."/>
            <person name="Bharti A.K."/>
            <person name="Gaur A."/>
            <person name="Gupta V."/>
            <person name="Kumar D."/>
            <person name="Ravi V."/>
            <person name="Vij S."/>
            <person name="Kapur A."/>
            <person name="Khurana P."/>
            <person name="Khurana P."/>
            <person name="Khurana J.P."/>
            <person name="Tyagi A.K."/>
            <person name="Gaikwad K."/>
            <person name="Singh A."/>
            <person name="Dalal V."/>
            <person name="Srivastava S."/>
            <person name="Dixit A."/>
            <person name="Pal A.K."/>
            <person name="Ghazi I.A."/>
            <person name="Yadav M."/>
            <person name="Pandit A."/>
            <person name="Bhargava A."/>
            <person name="Sureshbabu K."/>
            <person name="Batra K."/>
            <person name="Sharma T.R."/>
            <person name="Mohapatra T."/>
            <person name="Singh N.K."/>
            <person name="Messing J."/>
            <person name="Nelson A.B."/>
            <person name="Fuks G."/>
            <person name="Kavchok S."/>
            <person name="Keizer G."/>
            <person name="Linton E."/>
            <person name="Llaca V."/>
            <person name="Song R."/>
            <person name="Tanyolac B."/>
            <person name="Young S."/>
            <person name="Ho-Il K."/>
            <person name="Hahn J.H."/>
            <person name="Sangsakoo G."/>
            <person name="Vanavichit A."/>
            <person name="de Mattos Luiz.A.T."/>
            <person name="Zimmer P.D."/>
            <person name="Malone G."/>
            <person name="Dellagostin O."/>
            <person name="de Oliveira A.C."/>
            <person name="Bevan M."/>
            <person name="Bancroft I."/>
            <person name="Minx P."/>
            <person name="Cordum H."/>
            <person name="Wilson R."/>
            <person name="Cheng Z."/>
            <person name="Jin W."/>
            <person name="Jiang J."/>
            <person name="Leong S.A."/>
            <person name="Iwama H."/>
            <person name="Gojobori T."/>
            <person name="Itoh T."/>
            <person name="Niimura Y."/>
            <person name="Fujii Y."/>
            <person name="Habara T."/>
            <person name="Sakai H."/>
            <person name="Sato Y."/>
            <person name="Wilson G."/>
            <person name="Kumar K."/>
            <person name="McCouch S."/>
            <person name="Juretic N."/>
            <person name="Hoen D."/>
            <person name="Wright S."/>
            <person name="Bruskiewich R."/>
            <person name="Bureau T."/>
            <person name="Miyao A."/>
            <person name="Hirochika H."/>
            <person name="Nishikawa T."/>
            <person name="Kadowaki K."/>
            <person name="Sugiura M."/>
            <person name="Burr B."/>
            <person name="Sasaki T."/>
        </authorList>
    </citation>
    <scope>NUCLEOTIDE SEQUENCE [LARGE SCALE GENOMIC DNA]</scope>
    <source>
        <strain evidence="2">cv. Nipponbare</strain>
    </source>
</reference>
<reference evidence="2" key="2">
    <citation type="journal article" date="2008" name="Nucleic Acids Res.">
        <title>The rice annotation project database (RAP-DB): 2008 update.</title>
        <authorList>
            <consortium name="The rice annotation project (RAP)"/>
        </authorList>
    </citation>
    <scope>GENOME REANNOTATION</scope>
    <source>
        <strain evidence="2">cv. Nipponbare</strain>
    </source>
</reference>
<evidence type="ECO:0000313" key="2">
    <source>
        <dbReference type="Proteomes" id="UP000000763"/>
    </source>
</evidence>
<name>Q6Z1J9_ORYSJ</name>
<accession>Q6Z1J9</accession>
<organism evidence="1 2">
    <name type="scientific">Oryza sativa subsp. japonica</name>
    <name type="common">Rice</name>
    <dbReference type="NCBI Taxonomy" id="39947"/>
    <lineage>
        <taxon>Eukaryota</taxon>
        <taxon>Viridiplantae</taxon>
        <taxon>Streptophyta</taxon>
        <taxon>Embryophyta</taxon>
        <taxon>Tracheophyta</taxon>
        <taxon>Spermatophyta</taxon>
        <taxon>Magnoliopsida</taxon>
        <taxon>Liliopsida</taxon>
        <taxon>Poales</taxon>
        <taxon>Poaceae</taxon>
        <taxon>BOP clade</taxon>
        <taxon>Oryzoideae</taxon>
        <taxon>Oryzeae</taxon>
        <taxon>Oryzinae</taxon>
        <taxon>Oryza</taxon>
        <taxon>Oryza sativa</taxon>
    </lineage>
</organism>
<dbReference type="AlphaFoldDB" id="Q6Z1J9"/>
<evidence type="ECO:0000313" key="1">
    <source>
        <dbReference type="EMBL" id="BAD03573.1"/>
    </source>
</evidence>
<gene>
    <name evidence="1" type="primary">OSJNBb0094P23.24</name>
</gene>
<sequence>MFGNKYVLMQKKNYDNKEAVNIGVKLKERSFACKNLEVVNIRCSKDDGRVHMLAELFGANGLPLEKIFVRRTGSTYSKDLMANKVRLQAH</sequence>
<proteinExistence type="predicted"/>
<protein>
    <submittedName>
        <fullName evidence="1">Uncharacterized protein</fullName>
    </submittedName>
</protein>